<keyword evidence="2" id="KW-1185">Reference proteome</keyword>
<organism evidence="1 2">
    <name type="scientific">Cytobacillus kochii</name>
    <dbReference type="NCBI Taxonomy" id="859143"/>
    <lineage>
        <taxon>Bacteria</taxon>
        <taxon>Bacillati</taxon>
        <taxon>Bacillota</taxon>
        <taxon>Bacilli</taxon>
        <taxon>Bacillales</taxon>
        <taxon>Bacillaceae</taxon>
        <taxon>Cytobacillus</taxon>
    </lineage>
</organism>
<protein>
    <submittedName>
        <fullName evidence="1">Uncharacterized protein</fullName>
    </submittedName>
</protein>
<sequence>MEQIINNLTYIHNVLQGDNYKQYRPIMIVILSETIEEVRKQQFVYYVNFGTEQTHVGTYKAYCKMNKYKLIADLEEIEMILRGKTVNIKRCIVLLEDILKSNLYQQNAQRKVSRWQHVNPKAVINQTKIHVNQ</sequence>
<accession>A0A248TLG0</accession>
<dbReference type="RefSeq" id="WP_095372632.1">
    <property type="nucleotide sequence ID" value="NZ_CP022983.1"/>
</dbReference>
<evidence type="ECO:0000313" key="2">
    <source>
        <dbReference type="Proteomes" id="UP000215137"/>
    </source>
</evidence>
<proteinExistence type="predicted"/>
<dbReference type="Proteomes" id="UP000215137">
    <property type="component" value="Chromosome"/>
</dbReference>
<reference evidence="1 2" key="1">
    <citation type="submission" date="2017-08" db="EMBL/GenBank/DDBJ databases">
        <title>Complete Genome Sequence of Bacillus kochii Oregon-R-modENCODE STRAIN BDGP4, isolated from Drosophila melanogaster gut.</title>
        <authorList>
            <person name="Wan K.H."/>
            <person name="Yu C."/>
            <person name="Park S."/>
            <person name="Hammonds A.S."/>
            <person name="Booth B.W."/>
            <person name="Celniker S.E."/>
        </authorList>
    </citation>
    <scope>NUCLEOTIDE SEQUENCE [LARGE SCALE GENOMIC DNA]</scope>
    <source>
        <strain evidence="1 2">BDGP4</strain>
    </source>
</reference>
<evidence type="ECO:0000313" key="1">
    <source>
        <dbReference type="EMBL" id="ASV69068.1"/>
    </source>
</evidence>
<name>A0A248TLG0_9BACI</name>
<dbReference type="EMBL" id="CP022983">
    <property type="protein sequence ID" value="ASV69068.1"/>
    <property type="molecule type" value="Genomic_DNA"/>
</dbReference>
<gene>
    <name evidence="1" type="ORF">CKF48_18245</name>
</gene>
<dbReference type="AlphaFoldDB" id="A0A248TLG0"/>
<dbReference type="KEGG" id="bko:CKF48_18245"/>